<dbReference type="InterPro" id="IPR000719">
    <property type="entry name" value="Prot_kinase_dom"/>
</dbReference>
<evidence type="ECO:0000256" key="3">
    <source>
        <dbReference type="ARBA" id="ARBA00022741"/>
    </source>
</evidence>
<accession>A0A9W3DLG9</accession>
<evidence type="ECO:0000313" key="9">
    <source>
        <dbReference type="RefSeq" id="XP_056864729.1"/>
    </source>
</evidence>
<evidence type="ECO:0000256" key="2">
    <source>
        <dbReference type="ARBA" id="ARBA00022679"/>
    </source>
</evidence>
<dbReference type="GO" id="GO:0005524">
    <property type="term" value="F:ATP binding"/>
    <property type="evidence" value="ECO:0007669"/>
    <property type="project" value="UniProtKB-KW"/>
</dbReference>
<gene>
    <name evidence="9 10 11" type="primary">LOC108852913</name>
</gene>
<evidence type="ECO:0000256" key="1">
    <source>
        <dbReference type="ARBA" id="ARBA00022527"/>
    </source>
</evidence>
<dbReference type="RefSeq" id="XP_056864731.1">
    <property type="nucleotide sequence ID" value="XM_057008751.1"/>
</dbReference>
<evidence type="ECO:0000313" key="11">
    <source>
        <dbReference type="RefSeq" id="XP_056864731.1"/>
    </source>
</evidence>
<dbReference type="SUPFAM" id="SSF56112">
    <property type="entry name" value="Protein kinase-like (PK-like)"/>
    <property type="match status" value="1"/>
</dbReference>
<keyword evidence="2" id="KW-0808">Transferase</keyword>
<dbReference type="PANTHER" id="PTHR24353">
    <property type="entry name" value="CYCLIC NUCLEOTIDE-DEPENDENT PROTEIN KINASE"/>
    <property type="match status" value="1"/>
</dbReference>
<dbReference type="GO" id="GO:0005952">
    <property type="term" value="C:cAMP-dependent protein kinase complex"/>
    <property type="evidence" value="ECO:0007669"/>
    <property type="project" value="TreeGrafter"/>
</dbReference>
<dbReference type="PANTHER" id="PTHR24353:SF127">
    <property type="entry name" value="PROTEIN PHOSPHATASE 2C AND CYCLIC NUCLEOTIDE-BINDING_KINASE DOMAIN-CONTAINING PROTEIN"/>
    <property type="match status" value="1"/>
</dbReference>
<dbReference type="OrthoDB" id="162894at2759"/>
<dbReference type="PROSITE" id="PS50011">
    <property type="entry name" value="PROTEIN_KINASE_DOM"/>
    <property type="match status" value="1"/>
</dbReference>
<feature type="region of interest" description="Disordered" evidence="6">
    <location>
        <begin position="115"/>
        <end position="146"/>
    </location>
</feature>
<dbReference type="Gene3D" id="1.10.510.10">
    <property type="entry name" value="Transferase(Phosphotransferase) domain 1"/>
    <property type="match status" value="1"/>
</dbReference>
<dbReference type="GeneID" id="108852913"/>
<dbReference type="AlphaFoldDB" id="A0A9W3DLG9"/>
<dbReference type="GO" id="GO:0004691">
    <property type="term" value="F:cAMP-dependent protein kinase activity"/>
    <property type="evidence" value="ECO:0007669"/>
    <property type="project" value="TreeGrafter"/>
</dbReference>
<proteinExistence type="predicted"/>
<feature type="domain" description="Protein kinase" evidence="7">
    <location>
        <begin position="1"/>
        <end position="126"/>
    </location>
</feature>
<keyword evidence="1" id="KW-0723">Serine/threonine-protein kinase</keyword>
<organism evidence="8 10">
    <name type="scientific">Raphanus sativus</name>
    <name type="common">Radish</name>
    <name type="synonym">Raphanus raphanistrum var. sativus</name>
    <dbReference type="NCBI Taxonomy" id="3726"/>
    <lineage>
        <taxon>Eukaryota</taxon>
        <taxon>Viridiplantae</taxon>
        <taxon>Streptophyta</taxon>
        <taxon>Embryophyta</taxon>
        <taxon>Tracheophyta</taxon>
        <taxon>Spermatophyta</taxon>
        <taxon>Magnoliopsida</taxon>
        <taxon>eudicotyledons</taxon>
        <taxon>Gunneridae</taxon>
        <taxon>Pentapetalae</taxon>
        <taxon>rosids</taxon>
        <taxon>malvids</taxon>
        <taxon>Brassicales</taxon>
        <taxon>Brassicaceae</taxon>
        <taxon>Brassiceae</taxon>
        <taxon>Raphanus</taxon>
    </lineage>
</organism>
<protein>
    <submittedName>
        <fullName evidence="9 10">Uncharacterized protein LOC108852913 isoform X1</fullName>
    </submittedName>
</protein>
<evidence type="ECO:0000256" key="5">
    <source>
        <dbReference type="ARBA" id="ARBA00022840"/>
    </source>
</evidence>
<dbReference type="Gene3D" id="2.130.10.10">
    <property type="entry name" value="YVTN repeat-like/Quinoprotein amine dehydrogenase"/>
    <property type="match status" value="1"/>
</dbReference>
<evidence type="ECO:0000313" key="8">
    <source>
        <dbReference type="Proteomes" id="UP000504610"/>
    </source>
</evidence>
<reference evidence="9 10" key="2">
    <citation type="submission" date="2025-04" db="UniProtKB">
        <authorList>
            <consortium name="RefSeq"/>
        </authorList>
    </citation>
    <scope>IDENTIFICATION</scope>
    <source>
        <tissue evidence="9 10">Leaf</tissue>
    </source>
</reference>
<dbReference type="InterPro" id="IPR015943">
    <property type="entry name" value="WD40/YVTN_repeat-like_dom_sf"/>
</dbReference>
<dbReference type="InterPro" id="IPR011009">
    <property type="entry name" value="Kinase-like_dom_sf"/>
</dbReference>
<name>A0A9W3DLG9_RAPSA</name>
<evidence type="ECO:0000256" key="4">
    <source>
        <dbReference type="ARBA" id="ARBA00022777"/>
    </source>
</evidence>
<dbReference type="Pfam" id="PF00069">
    <property type="entry name" value="Pkinase"/>
    <property type="match status" value="1"/>
</dbReference>
<feature type="compositionally biased region" description="Acidic residues" evidence="6">
    <location>
        <begin position="124"/>
        <end position="141"/>
    </location>
</feature>
<evidence type="ECO:0000259" key="7">
    <source>
        <dbReference type="PROSITE" id="PS50011"/>
    </source>
</evidence>
<dbReference type="KEGG" id="rsz:108852913"/>
<reference evidence="8" key="1">
    <citation type="journal article" date="2019" name="Database">
        <title>The radish genome database (RadishGD): an integrated information resource for radish genomics.</title>
        <authorList>
            <person name="Yu H.J."/>
            <person name="Baek S."/>
            <person name="Lee Y.J."/>
            <person name="Cho A."/>
            <person name="Mun J.H."/>
        </authorList>
    </citation>
    <scope>NUCLEOTIDE SEQUENCE [LARGE SCALE GENOMIC DNA]</scope>
    <source>
        <strain evidence="8">cv. WK10039</strain>
    </source>
</reference>
<dbReference type="Proteomes" id="UP000504610">
    <property type="component" value="Chromosome 4"/>
</dbReference>
<keyword evidence="8" id="KW-1185">Reference proteome</keyword>
<keyword evidence="5" id="KW-0067">ATP-binding</keyword>
<keyword evidence="3" id="KW-0547">Nucleotide-binding</keyword>
<keyword evidence="4" id="KW-0418">Kinase</keyword>
<evidence type="ECO:0000256" key="6">
    <source>
        <dbReference type="SAM" id="MobiDB-lite"/>
    </source>
</evidence>
<evidence type="ECO:0000313" key="10">
    <source>
        <dbReference type="RefSeq" id="XP_056864730.1"/>
    </source>
</evidence>
<sequence length="223" mass="24928">MLDQSWYLLIVGFRFAKKLSKERTFTICGNADYLAPEIVQGKGHCLAADWWALGVLIYCMLQGEMPFGPWRQNELDTFQKIAKGQLTFPPDLGSEAKDLITQSWSNISGERHDVVPKNLVNGDDGMEDEDEDSESHEENEDGASSVPNIQILQVRRVAHHGCVNRIRAIPQNPHICVSWADSGYVLHLWNMTSHLNALADSETQGKDGTSPANWLIRCFSSAS</sequence>
<dbReference type="RefSeq" id="XP_056864730.1">
    <property type="nucleotide sequence ID" value="XM_057008750.1"/>
</dbReference>
<dbReference type="RefSeq" id="XP_056864729.1">
    <property type="nucleotide sequence ID" value="XM_057008749.1"/>
</dbReference>